<feature type="region of interest" description="Disordered" evidence="6">
    <location>
        <begin position="1"/>
        <end position="24"/>
    </location>
</feature>
<reference evidence="9" key="2">
    <citation type="submission" date="2020-03" db="EMBL/GenBank/DDBJ databases">
        <authorList>
            <person name="Fu F.-F."/>
            <person name="Chen J."/>
        </authorList>
    </citation>
    <scope>NUCLEOTIDE SEQUENCE</scope>
    <source>
        <strain evidence="9">Lc1</strain>
    </source>
</reference>
<accession>A0A8H4FPU3</accession>
<evidence type="ECO:0000313" key="10">
    <source>
        <dbReference type="Proteomes" id="UP000613401"/>
    </source>
</evidence>
<dbReference type="GO" id="GO:0022857">
    <property type="term" value="F:transmembrane transporter activity"/>
    <property type="evidence" value="ECO:0007669"/>
    <property type="project" value="InterPro"/>
</dbReference>
<keyword evidence="5 7" id="KW-0472">Membrane</keyword>
<feature type="transmembrane region" description="Helical" evidence="7">
    <location>
        <begin position="179"/>
        <end position="202"/>
    </location>
</feature>
<dbReference type="InterPro" id="IPR020846">
    <property type="entry name" value="MFS_dom"/>
</dbReference>
<dbReference type="PANTHER" id="PTHR43791">
    <property type="entry name" value="PERMEASE-RELATED"/>
    <property type="match status" value="1"/>
</dbReference>
<feature type="transmembrane region" description="Helical" evidence="7">
    <location>
        <begin position="83"/>
        <end position="100"/>
    </location>
</feature>
<proteinExistence type="predicted"/>
<dbReference type="GeneID" id="69021245"/>
<dbReference type="FunFam" id="1.20.1250.20:FF:000013">
    <property type="entry name" value="MFS general substrate transporter"/>
    <property type="match status" value="1"/>
</dbReference>
<feature type="transmembrane region" description="Helical" evidence="7">
    <location>
        <begin position="247"/>
        <end position="269"/>
    </location>
</feature>
<evidence type="ECO:0000256" key="6">
    <source>
        <dbReference type="SAM" id="MobiDB-lite"/>
    </source>
</evidence>
<evidence type="ECO:0000313" key="9">
    <source>
        <dbReference type="EMBL" id="KAF3809916.1"/>
    </source>
</evidence>
<dbReference type="AlphaFoldDB" id="A0A8H4FPU3"/>
<dbReference type="RefSeq" id="XP_045269075.1">
    <property type="nucleotide sequence ID" value="XM_045413971.1"/>
</dbReference>
<protein>
    <submittedName>
        <fullName evidence="9">Pantothenate transporter liz1</fullName>
    </submittedName>
</protein>
<evidence type="ECO:0000256" key="4">
    <source>
        <dbReference type="ARBA" id="ARBA00022989"/>
    </source>
</evidence>
<keyword evidence="4 7" id="KW-1133">Transmembrane helix</keyword>
<dbReference type="PANTHER" id="PTHR43791:SF62">
    <property type="entry name" value="MAJOR FACILITATOR SUPERFAMILY (MFS) PROFILE DOMAIN-CONTAINING PROTEIN"/>
    <property type="match status" value="1"/>
</dbReference>
<feature type="transmembrane region" description="Helical" evidence="7">
    <location>
        <begin position="480"/>
        <end position="501"/>
    </location>
</feature>
<feature type="transmembrane region" description="Helical" evidence="7">
    <location>
        <begin position="357"/>
        <end position="378"/>
    </location>
</feature>
<organism evidence="9 10">
    <name type="scientific">Colletotrichum gloeosporioides</name>
    <name type="common">Anthracnose fungus</name>
    <name type="synonym">Glomerella cingulata</name>
    <dbReference type="NCBI Taxonomy" id="474922"/>
    <lineage>
        <taxon>Eukaryota</taxon>
        <taxon>Fungi</taxon>
        <taxon>Dikarya</taxon>
        <taxon>Ascomycota</taxon>
        <taxon>Pezizomycotina</taxon>
        <taxon>Sordariomycetes</taxon>
        <taxon>Hypocreomycetidae</taxon>
        <taxon>Glomerellales</taxon>
        <taxon>Glomerellaceae</taxon>
        <taxon>Colletotrichum</taxon>
        <taxon>Colletotrichum gloeosporioides species complex</taxon>
    </lineage>
</organism>
<evidence type="ECO:0000259" key="8">
    <source>
        <dbReference type="PROSITE" id="PS50850"/>
    </source>
</evidence>
<dbReference type="Proteomes" id="UP000613401">
    <property type="component" value="Unassembled WGS sequence"/>
</dbReference>
<dbReference type="PROSITE" id="PS50850">
    <property type="entry name" value="MFS"/>
    <property type="match status" value="1"/>
</dbReference>
<evidence type="ECO:0000256" key="3">
    <source>
        <dbReference type="ARBA" id="ARBA00022692"/>
    </source>
</evidence>
<feature type="transmembrane region" description="Helical" evidence="7">
    <location>
        <begin position="414"/>
        <end position="435"/>
    </location>
</feature>
<dbReference type="InterPro" id="IPR011701">
    <property type="entry name" value="MFS"/>
</dbReference>
<dbReference type="Pfam" id="PF07690">
    <property type="entry name" value="MFS_1"/>
    <property type="match status" value="1"/>
</dbReference>
<evidence type="ECO:0000256" key="5">
    <source>
        <dbReference type="ARBA" id="ARBA00023136"/>
    </source>
</evidence>
<evidence type="ECO:0000256" key="2">
    <source>
        <dbReference type="ARBA" id="ARBA00022448"/>
    </source>
</evidence>
<gene>
    <name evidence="9" type="ORF">GCG54_00014130</name>
</gene>
<keyword evidence="3 7" id="KW-0812">Transmembrane</keyword>
<comment type="caution">
    <text evidence="9">The sequence shown here is derived from an EMBL/GenBank/DDBJ whole genome shotgun (WGS) entry which is preliminary data.</text>
</comment>
<dbReference type="FunFam" id="1.20.1250.20:FF:000057">
    <property type="entry name" value="MFS general substrate transporter"/>
    <property type="match status" value="1"/>
</dbReference>
<evidence type="ECO:0000256" key="7">
    <source>
        <dbReference type="SAM" id="Phobius"/>
    </source>
</evidence>
<dbReference type="InterPro" id="IPR036259">
    <property type="entry name" value="MFS_trans_sf"/>
</dbReference>
<dbReference type="EMBL" id="WVTB01000014">
    <property type="protein sequence ID" value="KAF3809916.1"/>
    <property type="molecule type" value="Genomic_DNA"/>
</dbReference>
<feature type="domain" description="Major facilitator superfamily (MFS) profile" evidence="8">
    <location>
        <begin position="87"/>
        <end position="502"/>
    </location>
</feature>
<feature type="transmembrane region" description="Helical" evidence="7">
    <location>
        <begin position="214"/>
        <end position="235"/>
    </location>
</feature>
<feature type="transmembrane region" description="Helical" evidence="7">
    <location>
        <begin position="153"/>
        <end position="173"/>
    </location>
</feature>
<name>A0A8H4FPU3_COLGL</name>
<reference evidence="9" key="1">
    <citation type="journal article" date="2020" name="Phytopathology">
        <title>Genome sequence and comparative analysis of Colletotrichum gloeosporioides isolated from Liriodendron leaves.</title>
        <authorList>
            <person name="Fu F.F."/>
            <person name="Hao Z."/>
            <person name="Wang P."/>
            <person name="Lu Y."/>
            <person name="Xue L.J."/>
            <person name="Wei G."/>
            <person name="Tian Y."/>
            <person name="Baishi H."/>
            <person name="Xu H."/>
            <person name="Shi J."/>
            <person name="Cheng T."/>
            <person name="Wang G."/>
            <person name="Yi Y."/>
            <person name="Chen J."/>
        </authorList>
    </citation>
    <scope>NUCLEOTIDE SEQUENCE</scope>
    <source>
        <strain evidence="9">Lc1</strain>
    </source>
</reference>
<keyword evidence="2" id="KW-0813">Transport</keyword>
<evidence type="ECO:0000256" key="1">
    <source>
        <dbReference type="ARBA" id="ARBA00004141"/>
    </source>
</evidence>
<keyword evidence="10" id="KW-1185">Reference proteome</keyword>
<dbReference type="Gene3D" id="1.20.1250.20">
    <property type="entry name" value="MFS general substrate transporter like domains"/>
    <property type="match status" value="2"/>
</dbReference>
<comment type="subcellular location">
    <subcellularLocation>
        <location evidence="1">Membrane</location>
        <topology evidence="1">Multi-pass membrane protein</topology>
    </subcellularLocation>
</comment>
<sequence>MRPLYSDSSAPRQPQLDPTPGETTPLIAKMAKDVDETRVIQHGHAEASAITDAETAKADEHEMAIPVIDDAWLAVEKRLRRKLDLTLMPIIWVLYLFNYLDRNNIAQAKLDTFEADLGLKGENFNTAVSILNVGYMLMQLPSNMLLTRVRPSLYIPFWVCAWSCISASTAATHSYSGLIAVRFFLGVSEAPFGPGAFFLLSCWYTRKELALRTAILYSGISLATSFSGLLAAGIYSGLTGVHGVSGWRWLFIIEGVASFGFGVMAMFLLPDFPASESGSATWLLTKEERQVAIERMARDQVSNQESNNSLWYGLQIAVKDYRVWVFAFILCCNHTAYGFNNFYPTIVKGFNLGSRTITLLCTAPPYLVGAIFSLLVAYSSDIRNERGWHISLPMMMSAVGFIISAATLNVPARYFASFLYISGAFSGNAILFGWAASSVSQTPEKRACATAIINIFGQFGNIWSPYFFSPGDAPRYVKAMILMVAFSLASVLGCMLMKWTLRRDNKKLIERFAGSGTSPNLYTL</sequence>
<feature type="transmembrane region" description="Helical" evidence="7">
    <location>
        <begin position="390"/>
        <end position="408"/>
    </location>
</feature>
<feature type="compositionally biased region" description="Polar residues" evidence="6">
    <location>
        <begin position="1"/>
        <end position="12"/>
    </location>
</feature>
<dbReference type="SUPFAM" id="SSF103473">
    <property type="entry name" value="MFS general substrate transporter"/>
    <property type="match status" value="1"/>
</dbReference>
<feature type="transmembrane region" description="Helical" evidence="7">
    <location>
        <begin position="321"/>
        <end position="337"/>
    </location>
</feature>
<dbReference type="GO" id="GO:0016020">
    <property type="term" value="C:membrane"/>
    <property type="evidence" value="ECO:0007669"/>
    <property type="project" value="UniProtKB-SubCell"/>
</dbReference>
<feature type="transmembrane region" description="Helical" evidence="7">
    <location>
        <begin position="447"/>
        <end position="468"/>
    </location>
</feature>